<evidence type="ECO:0000259" key="5">
    <source>
        <dbReference type="PROSITE" id="PS50014"/>
    </source>
</evidence>
<dbReference type="InterPro" id="IPR050935">
    <property type="entry name" value="Bromo_chromatin_reader"/>
</dbReference>
<accession>A0A9P1I6U8</accession>
<evidence type="ECO:0000313" key="7">
    <source>
        <dbReference type="EMBL" id="CAI5439782.1"/>
    </source>
</evidence>
<feature type="region of interest" description="Disordered" evidence="4">
    <location>
        <begin position="1"/>
        <end position="34"/>
    </location>
</feature>
<feature type="domain" description="NET" evidence="6">
    <location>
        <begin position="536"/>
        <end position="620"/>
    </location>
</feature>
<dbReference type="EMBL" id="CANHGI010000001">
    <property type="protein sequence ID" value="CAI5439782.1"/>
    <property type="molecule type" value="Genomic_DNA"/>
</dbReference>
<dbReference type="GO" id="GO:0000785">
    <property type="term" value="C:chromatin"/>
    <property type="evidence" value="ECO:0007669"/>
    <property type="project" value="TreeGrafter"/>
</dbReference>
<feature type="compositionally biased region" description="Low complexity" evidence="4">
    <location>
        <begin position="801"/>
        <end position="822"/>
    </location>
</feature>
<evidence type="ECO:0000256" key="3">
    <source>
        <dbReference type="PROSITE-ProRule" id="PRU00035"/>
    </source>
</evidence>
<dbReference type="InterPro" id="IPR038336">
    <property type="entry name" value="NET_sf"/>
</dbReference>
<evidence type="ECO:0008006" key="9">
    <source>
        <dbReference type="Google" id="ProtNLM"/>
    </source>
</evidence>
<dbReference type="GO" id="GO:0006338">
    <property type="term" value="P:chromatin remodeling"/>
    <property type="evidence" value="ECO:0007669"/>
    <property type="project" value="TreeGrafter"/>
</dbReference>
<feature type="compositionally biased region" description="Basic and acidic residues" evidence="4">
    <location>
        <begin position="923"/>
        <end position="940"/>
    </location>
</feature>
<keyword evidence="8" id="KW-1185">Reference proteome</keyword>
<name>A0A9P1I6U8_9PELO</name>
<evidence type="ECO:0000259" key="6">
    <source>
        <dbReference type="PROSITE" id="PS51525"/>
    </source>
</evidence>
<dbReference type="InterPro" id="IPR043509">
    <property type="entry name" value="Bromo_Brdt_II"/>
</dbReference>
<dbReference type="Pfam" id="PF17035">
    <property type="entry name" value="BET"/>
    <property type="match status" value="1"/>
</dbReference>
<dbReference type="OrthoDB" id="21449at2759"/>
<evidence type="ECO:0000313" key="8">
    <source>
        <dbReference type="Proteomes" id="UP001152747"/>
    </source>
</evidence>
<dbReference type="GO" id="GO:0005634">
    <property type="term" value="C:nucleus"/>
    <property type="evidence" value="ECO:0007669"/>
    <property type="project" value="TreeGrafter"/>
</dbReference>
<dbReference type="PROSITE" id="PS50014">
    <property type="entry name" value="BROMODOMAIN_2"/>
    <property type="match status" value="2"/>
</dbReference>
<dbReference type="PROSITE" id="PS00633">
    <property type="entry name" value="BROMODOMAIN_1"/>
    <property type="match status" value="1"/>
</dbReference>
<feature type="compositionally biased region" description="Acidic residues" evidence="4">
    <location>
        <begin position="776"/>
        <end position="785"/>
    </location>
</feature>
<dbReference type="PRINTS" id="PR00503">
    <property type="entry name" value="BROMODOMAIN"/>
</dbReference>
<dbReference type="AlphaFoldDB" id="A0A9P1I6U8"/>
<dbReference type="PROSITE" id="PS51525">
    <property type="entry name" value="NET"/>
    <property type="match status" value="1"/>
</dbReference>
<dbReference type="CDD" id="cd05498">
    <property type="entry name" value="Bromo_Brdt_II_like"/>
    <property type="match status" value="1"/>
</dbReference>
<dbReference type="Gene3D" id="1.20.1270.220">
    <property type="match status" value="1"/>
</dbReference>
<feature type="region of interest" description="Disordered" evidence="4">
    <location>
        <begin position="145"/>
        <end position="259"/>
    </location>
</feature>
<feature type="compositionally biased region" description="Basic and acidic residues" evidence="4">
    <location>
        <begin position="243"/>
        <end position="253"/>
    </location>
</feature>
<dbReference type="InterPro" id="IPR027353">
    <property type="entry name" value="NET_dom"/>
</dbReference>
<feature type="region of interest" description="Disordered" evidence="4">
    <location>
        <begin position="618"/>
        <end position="702"/>
    </location>
</feature>
<feature type="domain" description="Bromo" evidence="5">
    <location>
        <begin position="58"/>
        <end position="130"/>
    </location>
</feature>
<dbReference type="InterPro" id="IPR018359">
    <property type="entry name" value="Bromodomain_CS"/>
</dbReference>
<feature type="region of interest" description="Disordered" evidence="4">
    <location>
        <begin position="372"/>
        <end position="440"/>
    </location>
</feature>
<dbReference type="GO" id="GO:0006355">
    <property type="term" value="P:regulation of DNA-templated transcription"/>
    <property type="evidence" value="ECO:0007669"/>
    <property type="project" value="TreeGrafter"/>
</dbReference>
<dbReference type="SMART" id="SM00297">
    <property type="entry name" value="BROMO"/>
    <property type="match status" value="2"/>
</dbReference>
<feature type="region of interest" description="Disordered" evidence="4">
    <location>
        <begin position="725"/>
        <end position="950"/>
    </location>
</feature>
<dbReference type="SUPFAM" id="SSF47370">
    <property type="entry name" value="Bromodomain"/>
    <property type="match status" value="2"/>
</dbReference>
<feature type="compositionally biased region" description="Basic residues" evidence="4">
    <location>
        <begin position="748"/>
        <end position="761"/>
    </location>
</feature>
<gene>
    <name evidence="7" type="ORF">CAMP_LOCUS2419</name>
</gene>
<dbReference type="PANTHER" id="PTHR22880:SF225">
    <property type="entry name" value="BROMODOMAIN-CONTAINING PROTEIN BET-1-RELATED"/>
    <property type="match status" value="1"/>
</dbReference>
<dbReference type="PANTHER" id="PTHR22880">
    <property type="entry name" value="FALZ-RELATED BROMODOMAIN-CONTAINING PROTEINS"/>
    <property type="match status" value="1"/>
</dbReference>
<dbReference type="InterPro" id="IPR001487">
    <property type="entry name" value="Bromodomain"/>
</dbReference>
<dbReference type="Gene3D" id="1.20.920.10">
    <property type="entry name" value="Bromodomain-like"/>
    <property type="match status" value="2"/>
</dbReference>
<dbReference type="InterPro" id="IPR036427">
    <property type="entry name" value="Bromodomain-like_sf"/>
</dbReference>
<comment type="caution">
    <text evidence="7">The sequence shown here is derived from an EMBL/GenBank/DDBJ whole genome shotgun (WGS) entry which is preliminary data.</text>
</comment>
<evidence type="ECO:0000256" key="1">
    <source>
        <dbReference type="ARBA" id="ARBA00022737"/>
    </source>
</evidence>
<feature type="compositionally biased region" description="Low complexity" evidence="4">
    <location>
        <begin position="898"/>
        <end position="907"/>
    </location>
</feature>
<organism evidence="7 8">
    <name type="scientific">Caenorhabditis angaria</name>
    <dbReference type="NCBI Taxonomy" id="860376"/>
    <lineage>
        <taxon>Eukaryota</taxon>
        <taxon>Metazoa</taxon>
        <taxon>Ecdysozoa</taxon>
        <taxon>Nematoda</taxon>
        <taxon>Chromadorea</taxon>
        <taxon>Rhabditida</taxon>
        <taxon>Rhabditina</taxon>
        <taxon>Rhabditomorpha</taxon>
        <taxon>Rhabditoidea</taxon>
        <taxon>Rhabditidae</taxon>
        <taxon>Peloderinae</taxon>
        <taxon>Caenorhabditis</taxon>
    </lineage>
</organism>
<keyword evidence="2 3" id="KW-0103">Bromodomain</keyword>
<feature type="compositionally biased region" description="Low complexity" evidence="4">
    <location>
        <begin position="621"/>
        <end position="662"/>
    </location>
</feature>
<evidence type="ECO:0000256" key="2">
    <source>
        <dbReference type="ARBA" id="ARBA00023117"/>
    </source>
</evidence>
<reference evidence="7" key="1">
    <citation type="submission" date="2022-11" db="EMBL/GenBank/DDBJ databases">
        <authorList>
            <person name="Kikuchi T."/>
        </authorList>
    </citation>
    <scope>NUCLEOTIDE SEQUENCE</scope>
    <source>
        <strain evidence="7">PS1010</strain>
    </source>
</reference>
<feature type="compositionally biased region" description="Low complexity" evidence="4">
    <location>
        <begin position="198"/>
        <end position="212"/>
    </location>
</feature>
<dbReference type="Pfam" id="PF00439">
    <property type="entry name" value="Bromodomain"/>
    <property type="match status" value="2"/>
</dbReference>
<feature type="compositionally biased region" description="Low complexity" evidence="4">
    <location>
        <begin position="875"/>
        <end position="890"/>
    </location>
</feature>
<feature type="compositionally biased region" description="Low complexity" evidence="4">
    <location>
        <begin position="675"/>
        <end position="697"/>
    </location>
</feature>
<feature type="compositionally biased region" description="Basic and acidic residues" evidence="4">
    <location>
        <begin position="166"/>
        <end position="182"/>
    </location>
</feature>
<feature type="compositionally biased region" description="Low complexity" evidence="4">
    <location>
        <begin position="379"/>
        <end position="403"/>
    </location>
</feature>
<proteinExistence type="predicted"/>
<dbReference type="Proteomes" id="UP001152747">
    <property type="component" value="Unassembled WGS sequence"/>
</dbReference>
<feature type="domain" description="Bromo" evidence="5">
    <location>
        <begin position="283"/>
        <end position="355"/>
    </location>
</feature>
<protein>
    <recommendedName>
        <fullName evidence="9">Bromodomain-containing protein</fullName>
    </recommendedName>
</protein>
<evidence type="ECO:0000256" key="4">
    <source>
        <dbReference type="SAM" id="MobiDB-lite"/>
    </source>
</evidence>
<sequence>MSDASNADGGRPERPWASPKQEPTKGVVQPRIIPPFGKPTRHTNILDYILHTTLKEAGRHKHVWPFLKPVDAVTLGIPHYHDKIPRAMDLKTIESRIKNTYYTTASECVEDIETVFQNCYTFNGPEDDVTIMAQNVHAVVKKSLESAPNEEKEQEISWGKKKKGGKERMGAGSEKRERKEGSMARMTSEAPSECGSEASSVMAGGNVAAAAGEKSSTNPSKMAVKTMKSGAKRKADSDDEEKPEPVRAHKREASSTTKKAQLVPVTGRLKFCQKLLTDFYSKKYFDISWPFHSPVNATELGLHDYHKIIKEPMDMSTIKKKLEHGEYTEPSEFAKDFKLMLDNCMLYNPVGDPIHNLGKQFMEIFEKRWKDLPTEKGPSTSSNSTASHQSTTIPITPSITPTSATKHTKTSLAPTAIVKQEVGSATPPNLTPEGSKSRTEDGMRLENALAMIREREDSLKTNLRQVEELKSKVMRYRNSSRGEKIPESLYTQVRTVCQTTSNSTPISGAKNPCEPVFRATNGREIKKEEPIGYDFDSDAEDSRVDMSYDDKRQLSLLINRLAPEHLATIVQIIERREHNLANRNQEDSEIEIDFEALGPTCLREMNAFARYILKLPPPGKPSTTNYSSSSSSAPISTPITTSSANSNSTLNSNSNSNSNSLPPILPPQQVTPSLPQISPQIPAASSSSANIPPSISSLKPPAAAPILEENTAKLMRSPEEILAAKNAKKEKKKSQFNISESSDSDPSRKRRKVNKNGHKKAGKDEGSESGSSSSSSDDDDSEDDYKEMQLNRKGGMPPYHPVSATPGSSSTASTPNPAPQQHQVHHTNHHNLPPRLGGMGGQPPMARVPPPLPNKSSSGAGGGGNSQHLMKKKSSTAASSSISTQPSASANASKTILDDLLPDSSSSGGAQKKNKVDENDEERIERLRREAKLARQREDENSMGMSNQMEMMTAFEFDNMY</sequence>
<keyword evidence="1" id="KW-0677">Repeat</keyword>